<dbReference type="OrthoDB" id="9813395at2"/>
<dbReference type="Gene3D" id="3.40.50.10490">
    <property type="entry name" value="Glucose-6-phosphate isomerase like protein, domain 1"/>
    <property type="match status" value="1"/>
</dbReference>
<dbReference type="GO" id="GO:0046348">
    <property type="term" value="P:amino sugar catabolic process"/>
    <property type="evidence" value="ECO:0007669"/>
    <property type="project" value="InterPro"/>
</dbReference>
<reference evidence="4 5" key="1">
    <citation type="submission" date="2019-01" db="EMBL/GenBank/DDBJ databases">
        <authorList>
            <consortium name="Pathogen Informatics"/>
        </authorList>
    </citation>
    <scope>NUCLEOTIDE SEQUENCE [LARGE SCALE GENOMIC DNA]</scope>
    <source>
        <strain evidence="4 5">NCTC10179</strain>
    </source>
</reference>
<keyword evidence="1 4" id="KW-0456">Lyase</keyword>
<accession>A0A449B5U6</accession>
<dbReference type="Gene3D" id="1.10.8.1080">
    <property type="match status" value="1"/>
</dbReference>
<keyword evidence="5" id="KW-1185">Reference proteome</keyword>
<dbReference type="KEGG" id="mcou:NCTC10179_00138"/>
<dbReference type="CDD" id="cd05007">
    <property type="entry name" value="SIS_Etherase"/>
    <property type="match status" value="1"/>
</dbReference>
<dbReference type="GO" id="GO:0097367">
    <property type="term" value="F:carbohydrate derivative binding"/>
    <property type="evidence" value="ECO:0007669"/>
    <property type="project" value="InterPro"/>
</dbReference>
<dbReference type="InterPro" id="IPR001347">
    <property type="entry name" value="SIS_dom"/>
</dbReference>
<dbReference type="RefSeq" id="WP_036434520.1">
    <property type="nucleotide sequence ID" value="NZ_LR215039.1"/>
</dbReference>
<proteinExistence type="predicted"/>
<dbReference type="PROSITE" id="PS51464">
    <property type="entry name" value="SIS"/>
    <property type="match status" value="1"/>
</dbReference>
<sequence>MDNKISFLGTEQKNERTLNLSKLKTLDIVKKINNEDHLVAKAIKPENQNIANMIDLAYDCLKNKKGRVIYMGAGTSGRIGVLDASEIYPTYGVKNKFIGLIAGGKRALYTPLEGSEDNEEEAVRELKKLKLTANDLVVGITASGRTPYPLAGMRYAKEIGASTALITNNASPEGSKYADVTVAAVTGPEAVTGSTRMKAGTAQKLVCNMLSTAVMVKLGYVEGNYMINLVPTNYKLEQRCKGMIQELTQADSEKVEAVFAQSRNVKIALLMIEKNLTYKQARKEYLKIYGK</sequence>
<gene>
    <name evidence="4" type="primary">murQ</name>
    <name evidence="4" type="ORF">NCTC10179_00138</name>
</gene>
<evidence type="ECO:0000313" key="4">
    <source>
        <dbReference type="EMBL" id="VEU75981.1"/>
    </source>
</evidence>
<dbReference type="InterPro" id="IPR005488">
    <property type="entry name" value="Etherase_MurQ"/>
</dbReference>
<dbReference type="PANTHER" id="PTHR10088:SF4">
    <property type="entry name" value="GLUCOKINASE REGULATORY PROTEIN"/>
    <property type="match status" value="1"/>
</dbReference>
<dbReference type="InterPro" id="IPR046348">
    <property type="entry name" value="SIS_dom_sf"/>
</dbReference>
<evidence type="ECO:0000259" key="3">
    <source>
        <dbReference type="PROSITE" id="PS51464"/>
    </source>
</evidence>
<dbReference type="PROSITE" id="PS01272">
    <property type="entry name" value="GCKR"/>
    <property type="match status" value="1"/>
</dbReference>
<feature type="domain" description="SIS" evidence="3">
    <location>
        <begin position="57"/>
        <end position="220"/>
    </location>
</feature>
<dbReference type="InterPro" id="IPR040190">
    <property type="entry name" value="MURQ/GCKR"/>
</dbReference>
<keyword evidence="2" id="KW-0119">Carbohydrate metabolism</keyword>
<dbReference type="EC" id="4.2.1.126" evidence="4"/>
<dbReference type="GO" id="GO:0009254">
    <property type="term" value="P:peptidoglycan turnover"/>
    <property type="evidence" value="ECO:0007669"/>
    <property type="project" value="TreeGrafter"/>
</dbReference>
<dbReference type="Pfam" id="PF22645">
    <property type="entry name" value="GKRP_SIS_N"/>
    <property type="match status" value="1"/>
</dbReference>
<evidence type="ECO:0000313" key="5">
    <source>
        <dbReference type="Proteomes" id="UP000289497"/>
    </source>
</evidence>
<evidence type="ECO:0000256" key="1">
    <source>
        <dbReference type="ARBA" id="ARBA00023239"/>
    </source>
</evidence>
<dbReference type="NCBIfam" id="TIGR00274">
    <property type="entry name" value="N-acetylmuramic acid 6-phosphate etherase"/>
    <property type="match status" value="1"/>
</dbReference>
<dbReference type="InterPro" id="IPR005486">
    <property type="entry name" value="Glucokinase_regulatory_CS"/>
</dbReference>
<dbReference type="Proteomes" id="UP000289497">
    <property type="component" value="Chromosome"/>
</dbReference>
<protein>
    <submittedName>
        <fullName evidence="4">N-acetylmuramic acid 6-phosphate etherase</fullName>
        <ecNumber evidence="4">4.2.1.126</ecNumber>
    </submittedName>
</protein>
<evidence type="ECO:0000256" key="2">
    <source>
        <dbReference type="ARBA" id="ARBA00023277"/>
    </source>
</evidence>
<dbReference type="FunFam" id="3.40.50.10490:FF:000014">
    <property type="entry name" value="N-acetylmuramic acid 6-phosphate etherase"/>
    <property type="match status" value="1"/>
</dbReference>
<dbReference type="NCBIfam" id="NF003915">
    <property type="entry name" value="PRK05441.1"/>
    <property type="match status" value="1"/>
</dbReference>
<dbReference type="GO" id="GO:0016803">
    <property type="term" value="F:ether hydrolase activity"/>
    <property type="evidence" value="ECO:0007669"/>
    <property type="project" value="TreeGrafter"/>
</dbReference>
<dbReference type="AlphaFoldDB" id="A0A449B5U6"/>
<dbReference type="NCBIfam" id="NF009222">
    <property type="entry name" value="PRK12570.1"/>
    <property type="match status" value="1"/>
</dbReference>
<name>A0A449B5U6_9BACT</name>
<dbReference type="PANTHER" id="PTHR10088">
    <property type="entry name" value="GLUCOKINASE REGULATORY PROTEIN"/>
    <property type="match status" value="1"/>
</dbReference>
<dbReference type="EMBL" id="LR215039">
    <property type="protein sequence ID" value="VEU75981.1"/>
    <property type="molecule type" value="Genomic_DNA"/>
</dbReference>
<dbReference type="GO" id="GO:0016835">
    <property type="term" value="F:carbon-oxygen lyase activity"/>
    <property type="evidence" value="ECO:0007669"/>
    <property type="project" value="InterPro"/>
</dbReference>
<organism evidence="4 5">
    <name type="scientific">Mycoplasmopsis columboralis</name>
    <dbReference type="NCBI Taxonomy" id="171282"/>
    <lineage>
        <taxon>Bacteria</taxon>
        <taxon>Bacillati</taxon>
        <taxon>Mycoplasmatota</taxon>
        <taxon>Mycoplasmoidales</taxon>
        <taxon>Metamycoplasmataceae</taxon>
        <taxon>Mycoplasmopsis</taxon>
    </lineage>
</organism>
<dbReference type="SUPFAM" id="SSF53697">
    <property type="entry name" value="SIS domain"/>
    <property type="match status" value="1"/>
</dbReference>